<organism evidence="2 3">
    <name type="scientific">Penicillium steckii</name>
    <dbReference type="NCBI Taxonomy" id="303698"/>
    <lineage>
        <taxon>Eukaryota</taxon>
        <taxon>Fungi</taxon>
        <taxon>Dikarya</taxon>
        <taxon>Ascomycota</taxon>
        <taxon>Pezizomycotina</taxon>
        <taxon>Eurotiomycetes</taxon>
        <taxon>Eurotiomycetidae</taxon>
        <taxon>Eurotiales</taxon>
        <taxon>Aspergillaceae</taxon>
        <taxon>Penicillium</taxon>
    </lineage>
</organism>
<gene>
    <name evidence="2" type="ORF">PENSTE_c003G10084</name>
</gene>
<evidence type="ECO:0000313" key="3">
    <source>
        <dbReference type="Proteomes" id="UP000191285"/>
    </source>
</evidence>
<accession>A0A1V6TRH4</accession>
<feature type="compositionally biased region" description="Basic residues" evidence="1">
    <location>
        <begin position="1"/>
        <end position="13"/>
    </location>
</feature>
<dbReference type="OrthoDB" id="10553958at2759"/>
<dbReference type="Proteomes" id="UP000191285">
    <property type="component" value="Unassembled WGS sequence"/>
</dbReference>
<evidence type="ECO:0000313" key="2">
    <source>
        <dbReference type="EMBL" id="OQE28594.1"/>
    </source>
</evidence>
<evidence type="ECO:0000256" key="1">
    <source>
        <dbReference type="SAM" id="MobiDB-lite"/>
    </source>
</evidence>
<feature type="region of interest" description="Disordered" evidence="1">
    <location>
        <begin position="1"/>
        <end position="24"/>
    </location>
</feature>
<comment type="caution">
    <text evidence="2">The sequence shown here is derived from an EMBL/GenBank/DDBJ whole genome shotgun (WGS) entry which is preliminary data.</text>
</comment>
<keyword evidence="3" id="KW-1185">Reference proteome</keyword>
<protein>
    <submittedName>
        <fullName evidence="2">Uncharacterized protein</fullName>
    </submittedName>
</protein>
<proteinExistence type="predicted"/>
<dbReference type="AlphaFoldDB" id="A0A1V6TRH4"/>
<name>A0A1V6TRH4_9EURO</name>
<reference evidence="3" key="1">
    <citation type="journal article" date="2017" name="Nat. Microbiol.">
        <title>Global analysis of biosynthetic gene clusters reveals vast potential of secondary metabolite production in Penicillium species.</title>
        <authorList>
            <person name="Nielsen J.C."/>
            <person name="Grijseels S."/>
            <person name="Prigent S."/>
            <person name="Ji B."/>
            <person name="Dainat J."/>
            <person name="Nielsen K.F."/>
            <person name="Frisvad J.C."/>
            <person name="Workman M."/>
            <person name="Nielsen J."/>
        </authorList>
    </citation>
    <scope>NUCLEOTIDE SEQUENCE [LARGE SCALE GENOMIC DNA]</scope>
    <source>
        <strain evidence="3">IBT 24891</strain>
    </source>
</reference>
<dbReference type="EMBL" id="MLKD01000003">
    <property type="protein sequence ID" value="OQE28594.1"/>
    <property type="molecule type" value="Genomic_DNA"/>
</dbReference>
<sequence>MPSSPRLHRRKAPTRSTKDKLQGISKCEKKIRPKATRSKYAIPSIPNRRVKASSFLAKRDALQDAIGEAIHSVFLGDLESHMDQLRENLHLCQEIYKRSISAIESVDDPNRQQEVSCETSSLWDALAGLKLETEEAIADAEEVLAGYQGALDMSCDSPMSPDPRLGADCTQR</sequence>